<dbReference type="CDD" id="cd00109">
    <property type="entry name" value="Kunitz-type"/>
    <property type="match status" value="1"/>
</dbReference>
<dbReference type="PRINTS" id="PR00759">
    <property type="entry name" value="BASICPTASE"/>
</dbReference>
<dbReference type="InterPro" id="IPR050098">
    <property type="entry name" value="TFPI/VKTCI-like"/>
</dbReference>
<dbReference type="Pfam" id="PF00014">
    <property type="entry name" value="Kunitz_BPTI"/>
    <property type="match status" value="1"/>
</dbReference>
<dbReference type="PROSITE" id="PS50279">
    <property type="entry name" value="BPTI_KUNITZ_2"/>
    <property type="match status" value="1"/>
</dbReference>
<dbReference type="OrthoDB" id="5871431at2759"/>
<evidence type="ECO:0000256" key="2">
    <source>
        <dbReference type="ARBA" id="ARBA00022900"/>
    </source>
</evidence>
<dbReference type="PANTHER" id="PTHR10083:SF374">
    <property type="entry name" value="BPTI_KUNITZ INHIBITOR DOMAIN-CONTAINING PROTEIN"/>
    <property type="match status" value="1"/>
</dbReference>
<evidence type="ECO:0000256" key="5">
    <source>
        <dbReference type="SAM" id="SignalP"/>
    </source>
</evidence>
<sequence>MSSTALIFVTCSLILLVFSDNIFESHQIHEQGDMNGNHLIEENITGSGEHPEHLVYSSNCSRARRSQSDQFDEPESISQPPPNPENNEYRAKIHRWQHDQLQHHQFELDQELAEESDQGDDEVDAQAKVLKSVQNDDQPKDCSAPKTEGSFCSTAPQKQMFYYNADQKMCQPFMFNGCDGNGNRFESADECRQLCVDSDMAIQQGRGDMSQLQASMKGKSAIRTFR</sequence>
<dbReference type="SUPFAM" id="SSF57362">
    <property type="entry name" value="BPTI-like"/>
    <property type="match status" value="1"/>
</dbReference>
<feature type="chain" id="PRO_5043130086" evidence="5">
    <location>
        <begin position="20"/>
        <end position="226"/>
    </location>
</feature>
<reference evidence="7 8" key="2">
    <citation type="submission" date="2018-11" db="EMBL/GenBank/DDBJ databases">
        <authorList>
            <consortium name="Pathogen Informatics"/>
        </authorList>
    </citation>
    <scope>NUCLEOTIDE SEQUENCE [LARGE SCALE GENOMIC DNA]</scope>
    <source>
        <strain evidence="7 8">Costa Rica</strain>
    </source>
</reference>
<evidence type="ECO:0000313" key="9">
    <source>
        <dbReference type="WBParaSite" id="ACOC_0000321901-mRNA-1"/>
    </source>
</evidence>
<dbReference type="WBParaSite" id="ACOC_0000321901-mRNA-1">
    <property type="protein sequence ID" value="ACOC_0000321901-mRNA-1"/>
    <property type="gene ID" value="ACOC_0000321901"/>
</dbReference>
<evidence type="ECO:0000259" key="6">
    <source>
        <dbReference type="PROSITE" id="PS50279"/>
    </source>
</evidence>
<feature type="region of interest" description="Disordered" evidence="4">
    <location>
        <begin position="39"/>
        <end position="88"/>
    </location>
</feature>
<dbReference type="EMBL" id="UYYA01000883">
    <property type="protein sequence ID" value="VDM54805.1"/>
    <property type="molecule type" value="Genomic_DNA"/>
</dbReference>
<dbReference type="PROSITE" id="PS00280">
    <property type="entry name" value="BPTI_KUNITZ_1"/>
    <property type="match status" value="1"/>
</dbReference>
<gene>
    <name evidence="7" type="ORF">ACOC_LOCUS3220</name>
</gene>
<evidence type="ECO:0000256" key="4">
    <source>
        <dbReference type="SAM" id="MobiDB-lite"/>
    </source>
</evidence>
<dbReference type="Gene3D" id="4.10.410.10">
    <property type="entry name" value="Pancreatic trypsin inhibitor Kunitz domain"/>
    <property type="match status" value="1"/>
</dbReference>
<dbReference type="Proteomes" id="UP000267027">
    <property type="component" value="Unassembled WGS sequence"/>
</dbReference>
<dbReference type="PANTHER" id="PTHR10083">
    <property type="entry name" value="KUNITZ-TYPE PROTEASE INHIBITOR-RELATED"/>
    <property type="match status" value="1"/>
</dbReference>
<feature type="domain" description="BPTI/Kunitz inhibitor" evidence="6">
    <location>
        <begin position="142"/>
        <end position="195"/>
    </location>
</feature>
<dbReference type="InterPro" id="IPR002223">
    <property type="entry name" value="Kunitz_BPTI"/>
</dbReference>
<accession>A0A0R3PG50</accession>
<dbReference type="GO" id="GO:0005615">
    <property type="term" value="C:extracellular space"/>
    <property type="evidence" value="ECO:0007669"/>
    <property type="project" value="TreeGrafter"/>
</dbReference>
<dbReference type="AlphaFoldDB" id="A0A0R3PG50"/>
<keyword evidence="2" id="KW-0722">Serine protease inhibitor</keyword>
<dbReference type="InterPro" id="IPR036880">
    <property type="entry name" value="Kunitz_BPTI_sf"/>
</dbReference>
<evidence type="ECO:0000313" key="7">
    <source>
        <dbReference type="EMBL" id="VDM54805.1"/>
    </source>
</evidence>
<keyword evidence="1" id="KW-0646">Protease inhibitor</keyword>
<dbReference type="SMART" id="SM00131">
    <property type="entry name" value="KU"/>
    <property type="match status" value="1"/>
</dbReference>
<keyword evidence="8" id="KW-1185">Reference proteome</keyword>
<keyword evidence="5" id="KW-0732">Signal</keyword>
<evidence type="ECO:0000256" key="3">
    <source>
        <dbReference type="ARBA" id="ARBA00023157"/>
    </source>
</evidence>
<name>A0A0R3PG50_ANGCS</name>
<reference evidence="9" key="1">
    <citation type="submission" date="2017-02" db="UniProtKB">
        <authorList>
            <consortium name="WormBaseParasite"/>
        </authorList>
    </citation>
    <scope>IDENTIFICATION</scope>
</reference>
<dbReference type="GO" id="GO:0004867">
    <property type="term" value="F:serine-type endopeptidase inhibitor activity"/>
    <property type="evidence" value="ECO:0007669"/>
    <property type="project" value="UniProtKB-KW"/>
</dbReference>
<dbReference type="InterPro" id="IPR020901">
    <property type="entry name" value="Prtase_inh_Kunz-CS"/>
</dbReference>
<evidence type="ECO:0000313" key="8">
    <source>
        <dbReference type="Proteomes" id="UP000267027"/>
    </source>
</evidence>
<organism evidence="9">
    <name type="scientific">Angiostrongylus costaricensis</name>
    <name type="common">Nematode worm</name>
    <dbReference type="NCBI Taxonomy" id="334426"/>
    <lineage>
        <taxon>Eukaryota</taxon>
        <taxon>Metazoa</taxon>
        <taxon>Ecdysozoa</taxon>
        <taxon>Nematoda</taxon>
        <taxon>Chromadorea</taxon>
        <taxon>Rhabditida</taxon>
        <taxon>Rhabditina</taxon>
        <taxon>Rhabditomorpha</taxon>
        <taxon>Strongyloidea</taxon>
        <taxon>Metastrongylidae</taxon>
        <taxon>Angiostrongylus</taxon>
    </lineage>
</organism>
<protein>
    <submittedName>
        <fullName evidence="9">BPTI/Kunitz inhibitor domain-containing protein</fullName>
    </submittedName>
</protein>
<evidence type="ECO:0000256" key="1">
    <source>
        <dbReference type="ARBA" id="ARBA00022690"/>
    </source>
</evidence>
<feature type="signal peptide" evidence="5">
    <location>
        <begin position="1"/>
        <end position="19"/>
    </location>
</feature>
<proteinExistence type="predicted"/>
<keyword evidence="3" id="KW-1015">Disulfide bond</keyword>